<comment type="caution">
    <text evidence="1">The sequence shown here is derived from an EMBL/GenBank/DDBJ whole genome shotgun (WGS) entry which is preliminary data.</text>
</comment>
<dbReference type="AlphaFoldDB" id="A0AAV4SM27"/>
<accession>A0AAV4SM27</accession>
<keyword evidence="2" id="KW-1185">Reference proteome</keyword>
<protein>
    <submittedName>
        <fullName evidence="1">Uncharacterized protein</fullName>
    </submittedName>
</protein>
<dbReference type="Proteomes" id="UP001054837">
    <property type="component" value="Unassembled WGS sequence"/>
</dbReference>
<proteinExistence type="predicted"/>
<evidence type="ECO:0000313" key="1">
    <source>
        <dbReference type="EMBL" id="GIY35044.1"/>
    </source>
</evidence>
<reference evidence="1 2" key="1">
    <citation type="submission" date="2021-06" db="EMBL/GenBank/DDBJ databases">
        <title>Caerostris darwini draft genome.</title>
        <authorList>
            <person name="Kono N."/>
            <person name="Arakawa K."/>
        </authorList>
    </citation>
    <scope>NUCLEOTIDE SEQUENCE [LARGE SCALE GENOMIC DNA]</scope>
</reference>
<sequence>MKNARKLYEKQADSFLDAKMLMKTGSQSALQKMRNFTLQLFKELQKHEAPQKFNYHAEITLMKLRSHRIIAKDGKASQVFLTFPTCNKSRTWNASLLELGVSFSRNERSHC</sequence>
<dbReference type="EMBL" id="BPLQ01008125">
    <property type="protein sequence ID" value="GIY35044.1"/>
    <property type="molecule type" value="Genomic_DNA"/>
</dbReference>
<name>A0AAV4SM27_9ARAC</name>
<gene>
    <name evidence="1" type="ORF">CDAR_392301</name>
</gene>
<evidence type="ECO:0000313" key="2">
    <source>
        <dbReference type="Proteomes" id="UP001054837"/>
    </source>
</evidence>
<organism evidence="1 2">
    <name type="scientific">Caerostris darwini</name>
    <dbReference type="NCBI Taxonomy" id="1538125"/>
    <lineage>
        <taxon>Eukaryota</taxon>
        <taxon>Metazoa</taxon>
        <taxon>Ecdysozoa</taxon>
        <taxon>Arthropoda</taxon>
        <taxon>Chelicerata</taxon>
        <taxon>Arachnida</taxon>
        <taxon>Araneae</taxon>
        <taxon>Araneomorphae</taxon>
        <taxon>Entelegynae</taxon>
        <taxon>Araneoidea</taxon>
        <taxon>Araneidae</taxon>
        <taxon>Caerostris</taxon>
    </lineage>
</organism>